<dbReference type="AlphaFoldDB" id="A0A9N9HCN6"/>
<dbReference type="OrthoDB" id="2429148at2759"/>
<dbReference type="Proteomes" id="UP000789570">
    <property type="component" value="Unassembled WGS sequence"/>
</dbReference>
<protein>
    <submittedName>
        <fullName evidence="1">13290_t:CDS:1</fullName>
    </submittedName>
</protein>
<evidence type="ECO:0000313" key="2">
    <source>
        <dbReference type="Proteomes" id="UP000789570"/>
    </source>
</evidence>
<comment type="caution">
    <text evidence="1">The sequence shown here is derived from an EMBL/GenBank/DDBJ whole genome shotgun (WGS) entry which is preliminary data.</text>
</comment>
<name>A0A9N9HCN6_9GLOM</name>
<evidence type="ECO:0000313" key="1">
    <source>
        <dbReference type="EMBL" id="CAG8670143.1"/>
    </source>
</evidence>
<accession>A0A9N9HCN6</accession>
<keyword evidence="2" id="KW-1185">Reference proteome</keyword>
<feature type="non-terminal residue" evidence="1">
    <location>
        <position position="83"/>
    </location>
</feature>
<organism evidence="1 2">
    <name type="scientific">Funneliformis caledonium</name>
    <dbReference type="NCBI Taxonomy" id="1117310"/>
    <lineage>
        <taxon>Eukaryota</taxon>
        <taxon>Fungi</taxon>
        <taxon>Fungi incertae sedis</taxon>
        <taxon>Mucoromycota</taxon>
        <taxon>Glomeromycotina</taxon>
        <taxon>Glomeromycetes</taxon>
        <taxon>Glomerales</taxon>
        <taxon>Glomeraceae</taxon>
        <taxon>Funneliformis</taxon>
    </lineage>
</organism>
<proteinExistence type="predicted"/>
<gene>
    <name evidence="1" type="ORF">FCALED_LOCUS11982</name>
</gene>
<reference evidence="1" key="1">
    <citation type="submission" date="2021-06" db="EMBL/GenBank/DDBJ databases">
        <authorList>
            <person name="Kallberg Y."/>
            <person name="Tangrot J."/>
            <person name="Rosling A."/>
        </authorList>
    </citation>
    <scope>NUCLEOTIDE SEQUENCE</scope>
    <source>
        <strain evidence="1">UK204</strain>
    </source>
</reference>
<sequence>MEILEILAAADELLLKDLLDYIQDHLVETKNDWISSYILKIYQTSLAHDSCEKLREFILATISSDPELLFKSPDFLSLDESLL</sequence>
<dbReference type="EMBL" id="CAJVPQ010005438">
    <property type="protein sequence ID" value="CAG8670143.1"/>
    <property type="molecule type" value="Genomic_DNA"/>
</dbReference>